<keyword evidence="6" id="KW-1185">Reference proteome</keyword>
<dbReference type="GO" id="GO:0006310">
    <property type="term" value="P:DNA recombination"/>
    <property type="evidence" value="ECO:0007669"/>
    <property type="project" value="UniProtKB-KW"/>
</dbReference>
<dbReference type="Proteomes" id="UP000219167">
    <property type="component" value="Unassembled WGS sequence"/>
</dbReference>
<dbReference type="InterPro" id="IPR011010">
    <property type="entry name" value="DNA_brk_join_enz"/>
</dbReference>
<dbReference type="EMBL" id="OBQD01000005">
    <property type="protein sequence ID" value="SOC38101.1"/>
    <property type="molecule type" value="Genomic_DNA"/>
</dbReference>
<organism evidence="5 6">
    <name type="scientific">Rhizobium subbaraonis</name>
    <dbReference type="NCBI Taxonomy" id="908946"/>
    <lineage>
        <taxon>Bacteria</taxon>
        <taxon>Pseudomonadati</taxon>
        <taxon>Pseudomonadota</taxon>
        <taxon>Alphaproteobacteria</taxon>
        <taxon>Hyphomicrobiales</taxon>
        <taxon>Rhizobiaceae</taxon>
        <taxon>Rhizobium/Agrobacterium group</taxon>
        <taxon>Rhizobium</taxon>
    </lineage>
</organism>
<sequence length="446" mass="50857">MQKAETKYLFARNGTYYFRRIIPKDRVADFNKYGKRKREWVHSLNTKSITEALPLLAEYAEHYDNVLSITPNTSGEITIPAVRDRAKLCGTVYQHVDRIVTAPVEDIDEFGAMLEEYARTPNPDPIMIATAGGVVEPPAVTMREALEQFQTDSRDMWLNLSHRARQKKWNKYKEAVTDFEKEMGADLDILKLTKKQVYEYRSKLLERVETGRIKVDTVRKKLMWLRVIVRHAYEIDDRKGDDSPFENLRPIKGIGDEVKRPPILNDEAIAIRKHFAEIGAHPELIAICAVLENTGAHASEIVMLAKDDIVLDAEIPHLLIRPNEFRSMLKTDNRIRKVPLVGIALAAMKRFPEGFPTFRLDNGNGGGKLSDDANHLIQQAAPGKTTYGYRHRMADLMKAKKYEYSLRTAILGQSDGKKRIGDHYGTELPLDVKLEILTKCLPPEAY</sequence>
<dbReference type="InterPro" id="IPR013762">
    <property type="entry name" value="Integrase-like_cat_sf"/>
</dbReference>
<gene>
    <name evidence="5" type="ORF">SAMN05892877_1058</name>
</gene>
<dbReference type="GO" id="GO:0003677">
    <property type="term" value="F:DNA binding"/>
    <property type="evidence" value="ECO:0007669"/>
    <property type="project" value="UniProtKB-UniRule"/>
</dbReference>
<dbReference type="InterPro" id="IPR046668">
    <property type="entry name" value="DUF6538"/>
</dbReference>
<proteinExistence type="predicted"/>
<reference evidence="5 6" key="1">
    <citation type="submission" date="2017-08" db="EMBL/GenBank/DDBJ databases">
        <authorList>
            <person name="de Groot N.N."/>
        </authorList>
    </citation>
    <scope>NUCLEOTIDE SEQUENCE [LARGE SCALE GENOMIC DNA]</scope>
    <source>
        <strain evidence="5 6">JC85</strain>
    </source>
</reference>
<evidence type="ECO:0000313" key="5">
    <source>
        <dbReference type="EMBL" id="SOC38101.1"/>
    </source>
</evidence>
<dbReference type="Gene3D" id="1.10.443.10">
    <property type="entry name" value="Intergrase catalytic core"/>
    <property type="match status" value="1"/>
</dbReference>
<dbReference type="AlphaFoldDB" id="A0A285UCR6"/>
<evidence type="ECO:0000259" key="4">
    <source>
        <dbReference type="PROSITE" id="PS51900"/>
    </source>
</evidence>
<dbReference type="Pfam" id="PF20172">
    <property type="entry name" value="DUF6538"/>
    <property type="match status" value="1"/>
</dbReference>
<evidence type="ECO:0000313" key="6">
    <source>
        <dbReference type="Proteomes" id="UP000219167"/>
    </source>
</evidence>
<keyword evidence="1" id="KW-0229">DNA integration</keyword>
<keyword evidence="2" id="KW-0233">DNA recombination</keyword>
<evidence type="ECO:0000256" key="3">
    <source>
        <dbReference type="PROSITE-ProRule" id="PRU01248"/>
    </source>
</evidence>
<evidence type="ECO:0000256" key="2">
    <source>
        <dbReference type="ARBA" id="ARBA00023172"/>
    </source>
</evidence>
<accession>A0A285UCR6</accession>
<protein>
    <recommendedName>
        <fullName evidence="4">Core-binding (CB) domain-containing protein</fullName>
    </recommendedName>
</protein>
<dbReference type="InterPro" id="IPR044068">
    <property type="entry name" value="CB"/>
</dbReference>
<keyword evidence="3" id="KW-0238">DNA-binding</keyword>
<feature type="domain" description="Core-binding (CB)" evidence="4">
    <location>
        <begin position="140"/>
        <end position="233"/>
    </location>
</feature>
<dbReference type="GO" id="GO:0015074">
    <property type="term" value="P:DNA integration"/>
    <property type="evidence" value="ECO:0007669"/>
    <property type="project" value="UniProtKB-KW"/>
</dbReference>
<name>A0A285UCR6_9HYPH</name>
<dbReference type="SUPFAM" id="SSF56349">
    <property type="entry name" value="DNA breaking-rejoining enzymes"/>
    <property type="match status" value="1"/>
</dbReference>
<dbReference type="PROSITE" id="PS51900">
    <property type="entry name" value="CB"/>
    <property type="match status" value="1"/>
</dbReference>
<evidence type="ECO:0000256" key="1">
    <source>
        <dbReference type="ARBA" id="ARBA00022908"/>
    </source>
</evidence>